<name>A0A3S5YNX1_SALER</name>
<proteinExistence type="predicted"/>
<dbReference type="Proteomes" id="UP000868500">
    <property type="component" value="Unassembled WGS sequence"/>
</dbReference>
<comment type="caution">
    <text evidence="1">The sequence shown here is derived from an EMBL/GenBank/DDBJ whole genome shotgun (WGS) entry which is preliminary data.</text>
</comment>
<protein>
    <submittedName>
        <fullName evidence="1">Uncharacterized protein</fullName>
    </submittedName>
</protein>
<reference evidence="1" key="1">
    <citation type="submission" date="2013-09" db="EMBL/GenBank/DDBJ databases">
        <title>Salmonella enterica subsp. IIIa serovar 18:z4:z23:-.</title>
        <authorList>
            <person name="Chen Y."/>
            <person name="Li C."/>
            <person name="Mcdermott P."/>
            <person name="Zhao S."/>
        </authorList>
    </citation>
    <scope>NUCLEOTIDE SEQUENCE [LARGE SCALE GENOMIC DNA]</scope>
    <source>
        <strain evidence="1">N26626</strain>
    </source>
</reference>
<evidence type="ECO:0000313" key="1">
    <source>
        <dbReference type="EMBL" id="OLW03640.1"/>
    </source>
</evidence>
<gene>
    <name evidence="1" type="ORF">P298_08520</name>
</gene>
<dbReference type="AlphaFoldDB" id="A0A3S5YNX1"/>
<sequence>MRIDFIIKLTTKIINFNINKYNNNVIIWCVSGLISEMVTNVSKKRDIRPRIRYLLHPLTEIMNSQ</sequence>
<accession>A0A3S5YNX1</accession>
<organism evidence="1">
    <name type="scientific">Salmonella enterica subsp. arizonae serovar 18:z4,z23:- str. CVM N26626</name>
    <dbReference type="NCBI Taxonomy" id="1395119"/>
    <lineage>
        <taxon>Bacteria</taxon>
        <taxon>Pseudomonadati</taxon>
        <taxon>Pseudomonadota</taxon>
        <taxon>Gammaproteobacteria</taxon>
        <taxon>Enterobacterales</taxon>
        <taxon>Enterobacteriaceae</taxon>
        <taxon>Salmonella</taxon>
    </lineage>
</organism>
<dbReference type="EMBL" id="AWRC01000010">
    <property type="protein sequence ID" value="OLW03640.1"/>
    <property type="molecule type" value="Genomic_DNA"/>
</dbReference>